<evidence type="ECO:0000313" key="2">
    <source>
        <dbReference type="EnsemblPlants" id="KQJ89477"/>
    </source>
</evidence>
<organism evidence="1">
    <name type="scientific">Brachypodium distachyon</name>
    <name type="common">Purple false brome</name>
    <name type="synonym">Trachynia distachya</name>
    <dbReference type="NCBI Taxonomy" id="15368"/>
    <lineage>
        <taxon>Eukaryota</taxon>
        <taxon>Viridiplantae</taxon>
        <taxon>Streptophyta</taxon>
        <taxon>Embryophyta</taxon>
        <taxon>Tracheophyta</taxon>
        <taxon>Spermatophyta</taxon>
        <taxon>Magnoliopsida</taxon>
        <taxon>Liliopsida</taxon>
        <taxon>Poales</taxon>
        <taxon>Poaceae</taxon>
        <taxon>BOP clade</taxon>
        <taxon>Pooideae</taxon>
        <taxon>Stipodae</taxon>
        <taxon>Brachypodieae</taxon>
        <taxon>Brachypodium</taxon>
    </lineage>
</organism>
<dbReference type="AlphaFoldDB" id="A0A0Q3LAE2"/>
<gene>
    <name evidence="1" type="ORF">BRADI_4g25933v3</name>
</gene>
<name>A0A0Q3LAE2_BRADI</name>
<evidence type="ECO:0000313" key="3">
    <source>
        <dbReference type="Proteomes" id="UP000008810"/>
    </source>
</evidence>
<reference evidence="1" key="2">
    <citation type="submission" date="2017-06" db="EMBL/GenBank/DDBJ databases">
        <title>WGS assembly of Brachypodium distachyon.</title>
        <authorList>
            <consortium name="The International Brachypodium Initiative"/>
            <person name="Lucas S."/>
            <person name="Harmon-Smith M."/>
            <person name="Lail K."/>
            <person name="Tice H."/>
            <person name="Grimwood J."/>
            <person name="Bruce D."/>
            <person name="Barry K."/>
            <person name="Shu S."/>
            <person name="Lindquist E."/>
            <person name="Wang M."/>
            <person name="Pitluck S."/>
            <person name="Vogel J.P."/>
            <person name="Garvin D.F."/>
            <person name="Mockler T.C."/>
            <person name="Schmutz J."/>
            <person name="Rokhsar D."/>
            <person name="Bevan M.W."/>
        </authorList>
    </citation>
    <scope>NUCLEOTIDE SEQUENCE</scope>
    <source>
        <strain evidence="1">Bd21</strain>
    </source>
</reference>
<dbReference type="EMBL" id="CM000883">
    <property type="protein sequence ID" value="KQJ89477.1"/>
    <property type="molecule type" value="Genomic_DNA"/>
</dbReference>
<dbReference type="EnsemblPlants" id="KQJ89477">
    <property type="protein sequence ID" value="KQJ89477"/>
    <property type="gene ID" value="BRADI_4g25933v3"/>
</dbReference>
<keyword evidence="3" id="KW-1185">Reference proteome</keyword>
<dbReference type="InParanoid" id="A0A0Q3LAE2"/>
<protein>
    <submittedName>
        <fullName evidence="1 2">Uncharacterized protein</fullName>
    </submittedName>
</protein>
<proteinExistence type="predicted"/>
<reference evidence="2" key="3">
    <citation type="submission" date="2018-08" db="UniProtKB">
        <authorList>
            <consortium name="EnsemblPlants"/>
        </authorList>
    </citation>
    <scope>IDENTIFICATION</scope>
    <source>
        <strain evidence="2">cv. Bd21</strain>
    </source>
</reference>
<dbReference type="Proteomes" id="UP000008810">
    <property type="component" value="Chromosome 4"/>
</dbReference>
<reference evidence="1 2" key="1">
    <citation type="journal article" date="2010" name="Nature">
        <title>Genome sequencing and analysis of the model grass Brachypodium distachyon.</title>
        <authorList>
            <consortium name="International Brachypodium Initiative"/>
        </authorList>
    </citation>
    <scope>NUCLEOTIDE SEQUENCE [LARGE SCALE GENOMIC DNA]</scope>
    <source>
        <strain evidence="1 2">Bd21</strain>
    </source>
</reference>
<accession>A0A0Q3LAE2</accession>
<evidence type="ECO:0000313" key="1">
    <source>
        <dbReference type="EMBL" id="KQJ89477.1"/>
    </source>
</evidence>
<dbReference type="Gramene" id="KQJ89477">
    <property type="protein sequence ID" value="KQJ89477"/>
    <property type="gene ID" value="BRADI_4g25933v3"/>
</dbReference>
<sequence>MVASLSLSLRAPATGDQPEEPFFGAARFLARRTDGLAGRGGLLAPPPSPTKPALGLAAAAAASSVYVAAVGTRWQGYILLEFHYVHGKREVEVIYLLYGGAEAERSQQQKGTIADH</sequence>